<dbReference type="EMBL" id="JMZZ02000104">
    <property type="protein sequence ID" value="KFX75208.1"/>
    <property type="molecule type" value="Genomic_DNA"/>
</dbReference>
<evidence type="ECO:0000313" key="2">
    <source>
        <dbReference type="EMBL" id="KFX75208.1"/>
    </source>
</evidence>
<dbReference type="AlphaFoldDB" id="A0A0I9SAN2"/>
<reference evidence="2" key="2">
    <citation type="submission" date="2014-07" db="EMBL/GenBank/DDBJ databases">
        <title>Genetics and epidemiology of antimicrobial resistance in B. fragilis group.</title>
        <authorList>
            <person name="Sydenham T.V."/>
            <person name="Hasman H."/>
            <person name="Kemp M."/>
            <person name="Justesen U.S."/>
        </authorList>
    </citation>
    <scope>NUCLEOTIDE SEQUENCE [LARGE SCALE GENOMIC DNA]</scope>
    <source>
        <strain evidence="2">DCMOUH0018B</strain>
    </source>
</reference>
<proteinExistence type="predicted"/>
<evidence type="ECO:0000256" key="1">
    <source>
        <dbReference type="SAM" id="MobiDB-lite"/>
    </source>
</evidence>
<accession>A0A0I9SAN2</accession>
<comment type="caution">
    <text evidence="2">The sequence shown here is derived from an EMBL/GenBank/DDBJ whole genome shotgun (WGS) entry which is preliminary data.</text>
</comment>
<protein>
    <submittedName>
        <fullName evidence="2">Uncharacterized protein</fullName>
    </submittedName>
</protein>
<sequence>MLTSFHRNPGSFRGRPRLSGRKTPAFREEKSCFPSSVLPAAVEKQKGLSGNKAILFLTEKKNPRNASKWFRGSDKSGMVCFRFISSFSVL</sequence>
<gene>
    <name evidence="2" type="ORF">EE52_0208075</name>
</gene>
<reference evidence="2" key="1">
    <citation type="book" date="2014" name="THE 24TH EUROPEAN CONGRESS OF CLINICAL MICROBIOLOGY AND INFECTIOUS DISEASES" publisher="ECCMID 2014" city="Barcelona, Spain">
        <title>Identification of resistance genes in three multidrug-resistant Bacteroides fragilis isolates by whole genome sequencing.</title>
        <editorList>
            <person name="Unknown"/>
            <person name="A."/>
        </editorList>
        <authorList>
            <person name="Sydenham T.V."/>
            <person name="Hasman H."/>
            <person name="Wang M."/>
            <person name="Soki J."/>
            <person name="Nagy E."/>
            <person name="Justesen U.S."/>
        </authorList>
    </citation>
    <scope>NUCLEOTIDE SEQUENCE</scope>
    <source>
        <strain evidence="2">DCMOUH0018B</strain>
    </source>
</reference>
<organism evidence="2">
    <name type="scientific">Bacteroides fragilis</name>
    <dbReference type="NCBI Taxonomy" id="817"/>
    <lineage>
        <taxon>Bacteria</taxon>
        <taxon>Pseudomonadati</taxon>
        <taxon>Bacteroidota</taxon>
        <taxon>Bacteroidia</taxon>
        <taxon>Bacteroidales</taxon>
        <taxon>Bacteroidaceae</taxon>
        <taxon>Bacteroides</taxon>
    </lineage>
</organism>
<name>A0A0I9SAN2_BACFG</name>
<feature type="region of interest" description="Disordered" evidence="1">
    <location>
        <begin position="1"/>
        <end position="27"/>
    </location>
</feature>